<dbReference type="PANTHER" id="PTHR47186:SF42">
    <property type="entry name" value="DISEASE RESISTANCE RPP13-LIKE PROTEIN 1"/>
    <property type="match status" value="1"/>
</dbReference>
<sequence>MAENFLQPVGRKTPEEVGDEYFEELMARSFLQPHTANEKKFAMHDLMHDLAMIFAGEFYYRFEELGNAVEIDTKTRHLSHNANGNYPISKLLGVCDRVKHTRTILEIDLSSDIPFIMENAPCILLSQLKSLRVLSFEGYPLESLPDSIGELIHLRYLDLSGTYIVTLPELGSLYNLQTLKLFRCKNLKMLPVGMQDLVNLRHLDIRETCLHEMPEGMRKLKNLQFLSDYVVGKREENKITELGALANLHKSISIAKLENVVNSSEASMARMLDKDGISSLSLRWSSDQDENVASDSQIEREILDKFQPHTNLKELEIEGYRGTTFPDWLGHPSYDNITTLTLSGCRNCCMLPSLGHLPSLKHLKVYKFEMLEIVGVDFYGKDQSCLETPFPKLETLSFKSMPCWKEWHTMELNAFPQLRKLVIKQCPMLRGDLPDHLPSLQLLKIRNCKQLSSSLPRAPLVRELSIEGKHHVEAVVEAIMKKQLSCLTSLTISDCSSHILFPVSSIPASLQKLKILSCRKLQVQMDGQHHSLKELDINNSCDSDTSFSLLDAFPNLESVYIMWCEKMESVVASRSLSYLCDLDIRYCGSLKSVSTLWTAAPQLRYLSIVGCPKMDLSGDPHYSLSVLIINYCEKLVSIAALMNSQCRGLTHVSIFGENDESVKCLPKEGWLPASLESLTLSNMENVETLECKGLAHLTSLKKLWIIYCPKLGNIEGEKLPASLVRLSTGNSPLLGKRCQMKDPQLWSKISHIPNIQVDDRWIW</sequence>
<dbReference type="Proteomes" id="UP001341840">
    <property type="component" value="Unassembled WGS sequence"/>
</dbReference>
<dbReference type="PROSITE" id="PS51450">
    <property type="entry name" value="LRR"/>
    <property type="match status" value="1"/>
</dbReference>
<gene>
    <name evidence="4" type="ORF">PIB30_011909</name>
</gene>
<feature type="domain" description="Disease resistance protein winged helix" evidence="2">
    <location>
        <begin position="1"/>
        <end position="51"/>
    </location>
</feature>
<proteinExistence type="predicted"/>
<keyword evidence="5" id="KW-1185">Reference proteome</keyword>
<accession>A0ABU6V4Y1</accession>
<dbReference type="PANTHER" id="PTHR47186">
    <property type="entry name" value="LEUCINE-RICH REPEAT-CONTAINING PROTEIN 57"/>
    <property type="match status" value="1"/>
</dbReference>
<dbReference type="Pfam" id="PF25019">
    <property type="entry name" value="LRR_R13L1-DRL21"/>
    <property type="match status" value="1"/>
</dbReference>
<dbReference type="InterPro" id="IPR032675">
    <property type="entry name" value="LRR_dom_sf"/>
</dbReference>
<protein>
    <submittedName>
        <fullName evidence="4">Uncharacterized protein</fullName>
    </submittedName>
</protein>
<dbReference type="SUPFAM" id="SSF52058">
    <property type="entry name" value="L domain-like"/>
    <property type="match status" value="1"/>
</dbReference>
<evidence type="ECO:0000259" key="3">
    <source>
        <dbReference type="Pfam" id="PF25019"/>
    </source>
</evidence>
<comment type="caution">
    <text evidence="4">The sequence shown here is derived from an EMBL/GenBank/DDBJ whole genome shotgun (WGS) entry which is preliminary data.</text>
</comment>
<feature type="domain" description="R13L1/DRL21-like LRR repeat region" evidence="3">
    <location>
        <begin position="239"/>
        <end position="367"/>
    </location>
</feature>
<dbReference type="EMBL" id="JASCZI010151064">
    <property type="protein sequence ID" value="MED6168482.1"/>
    <property type="molecule type" value="Genomic_DNA"/>
</dbReference>
<dbReference type="SUPFAM" id="SSF52047">
    <property type="entry name" value="RNI-like"/>
    <property type="match status" value="1"/>
</dbReference>
<name>A0ABU6V4Y1_9FABA</name>
<dbReference type="InterPro" id="IPR056789">
    <property type="entry name" value="LRR_R13L1-DRL21"/>
</dbReference>
<dbReference type="InterPro" id="IPR058922">
    <property type="entry name" value="WHD_DRP"/>
</dbReference>
<evidence type="ECO:0000313" key="4">
    <source>
        <dbReference type="EMBL" id="MED6168482.1"/>
    </source>
</evidence>
<evidence type="ECO:0000256" key="1">
    <source>
        <dbReference type="ARBA" id="ARBA00022737"/>
    </source>
</evidence>
<organism evidence="4 5">
    <name type="scientific">Stylosanthes scabra</name>
    <dbReference type="NCBI Taxonomy" id="79078"/>
    <lineage>
        <taxon>Eukaryota</taxon>
        <taxon>Viridiplantae</taxon>
        <taxon>Streptophyta</taxon>
        <taxon>Embryophyta</taxon>
        <taxon>Tracheophyta</taxon>
        <taxon>Spermatophyta</taxon>
        <taxon>Magnoliopsida</taxon>
        <taxon>eudicotyledons</taxon>
        <taxon>Gunneridae</taxon>
        <taxon>Pentapetalae</taxon>
        <taxon>rosids</taxon>
        <taxon>fabids</taxon>
        <taxon>Fabales</taxon>
        <taxon>Fabaceae</taxon>
        <taxon>Papilionoideae</taxon>
        <taxon>50 kb inversion clade</taxon>
        <taxon>dalbergioids sensu lato</taxon>
        <taxon>Dalbergieae</taxon>
        <taxon>Pterocarpus clade</taxon>
        <taxon>Stylosanthes</taxon>
    </lineage>
</organism>
<dbReference type="Gene3D" id="3.80.10.10">
    <property type="entry name" value="Ribonuclease Inhibitor"/>
    <property type="match status" value="3"/>
</dbReference>
<evidence type="ECO:0000259" key="2">
    <source>
        <dbReference type="Pfam" id="PF23559"/>
    </source>
</evidence>
<evidence type="ECO:0000313" key="5">
    <source>
        <dbReference type="Proteomes" id="UP001341840"/>
    </source>
</evidence>
<reference evidence="4 5" key="1">
    <citation type="journal article" date="2023" name="Plants (Basel)">
        <title>Bridging the Gap: Combining Genomics and Transcriptomics Approaches to Understand Stylosanthes scabra, an Orphan Legume from the Brazilian Caatinga.</title>
        <authorList>
            <person name="Ferreira-Neto J.R.C."/>
            <person name="da Silva M.D."/>
            <person name="Binneck E."/>
            <person name="de Melo N.F."/>
            <person name="da Silva R.H."/>
            <person name="de Melo A.L.T.M."/>
            <person name="Pandolfi V."/>
            <person name="Bustamante F.O."/>
            <person name="Brasileiro-Vidal A.C."/>
            <person name="Benko-Iseppon A.M."/>
        </authorList>
    </citation>
    <scope>NUCLEOTIDE SEQUENCE [LARGE SCALE GENOMIC DNA]</scope>
    <source>
        <tissue evidence="4">Leaves</tissue>
    </source>
</reference>
<dbReference type="Pfam" id="PF23559">
    <property type="entry name" value="WHD_DRP"/>
    <property type="match status" value="1"/>
</dbReference>
<keyword evidence="1" id="KW-0677">Repeat</keyword>
<dbReference type="InterPro" id="IPR001611">
    <property type="entry name" value="Leu-rich_rpt"/>
</dbReference>